<evidence type="ECO:0000313" key="4">
    <source>
        <dbReference type="Proteomes" id="UP000321514"/>
    </source>
</evidence>
<evidence type="ECO:0008006" key="5">
    <source>
        <dbReference type="Google" id="ProtNLM"/>
    </source>
</evidence>
<dbReference type="AlphaFoldDB" id="A0A511TAZ7"/>
<organism evidence="1 4">
    <name type="scientific">Myxococcus fulvus</name>
    <dbReference type="NCBI Taxonomy" id="33"/>
    <lineage>
        <taxon>Bacteria</taxon>
        <taxon>Pseudomonadati</taxon>
        <taxon>Myxococcota</taxon>
        <taxon>Myxococcia</taxon>
        <taxon>Myxococcales</taxon>
        <taxon>Cystobacterineae</taxon>
        <taxon>Myxococcaceae</taxon>
        <taxon>Myxococcus</taxon>
    </lineage>
</organism>
<reference evidence="1 4" key="2">
    <citation type="submission" date="2019-07" db="EMBL/GenBank/DDBJ databases">
        <title>Whole genome shotgun sequence of Myxococcus fulvus NBRC 100333.</title>
        <authorList>
            <person name="Hosoyama A."/>
            <person name="Uohara A."/>
            <person name="Ohji S."/>
            <person name="Ichikawa N."/>
        </authorList>
    </citation>
    <scope>NUCLEOTIDE SEQUENCE [LARGE SCALE GENOMIC DNA]</scope>
    <source>
        <strain evidence="1 4">NBRC 100333</strain>
    </source>
</reference>
<name>A0A511TAZ7_MYXFU</name>
<dbReference type="RefSeq" id="WP_074958891.1">
    <property type="nucleotide sequence ID" value="NZ_BJXR01000046.1"/>
</dbReference>
<dbReference type="OrthoDB" id="5380353at2"/>
<keyword evidence="3" id="KW-1185">Reference proteome</keyword>
<comment type="caution">
    <text evidence="1">The sequence shown here is derived from an EMBL/GenBank/DDBJ whole genome shotgun (WGS) entry which is preliminary data.</text>
</comment>
<sequence length="475" mass="52982">MSAGARTFEARVALFQEASWDDTFHEEELNEARDALPHASTEALHGFVLRQRACRLSLGLLADFYRVNPCRMAQVHLLAASAVTLGRFWGVSEPFARLGAAVMPVDETGLPRTPEWSAYASACAEGLPMEVRDERWIEAHMVDVARGRELGHEAAFLEEARAHEREPLWRLLVQHVEMTMGARFFDQHALAGAVPGESAIAHGLALSVVRLTSAGWVLLRHYAWATLRALCLPRWHRAPGLVGERRAAWLLLASFLTAWTAAGVYRRGVKALHRGQRTRPSDAWSLLASAMGPEVSRVDERVIRFYANPGAWNVRASVTFSSRTARMLAWVATRLSGQGLFEHGARTFPGRFRTFRRADGSMHFVRELYCDGALRCFDSDFVLRGNQLHEVFVEHGLDLALDVSVLDDGGIRLRGGTLRWHGLVLPPVGHGVEFRIIPSRDDPTRVDIIGTFRWSTSSRAPLGCIHYEAQWSAPS</sequence>
<dbReference type="Proteomes" id="UP000321514">
    <property type="component" value="Unassembled WGS sequence"/>
</dbReference>
<evidence type="ECO:0000313" key="1">
    <source>
        <dbReference type="EMBL" id="GEN11351.1"/>
    </source>
</evidence>
<evidence type="ECO:0000313" key="2">
    <source>
        <dbReference type="EMBL" id="SEU39825.1"/>
    </source>
</evidence>
<dbReference type="EMBL" id="FOIB01000014">
    <property type="protein sequence ID" value="SEU39825.1"/>
    <property type="molecule type" value="Genomic_DNA"/>
</dbReference>
<proteinExistence type="predicted"/>
<evidence type="ECO:0000313" key="3">
    <source>
        <dbReference type="Proteomes" id="UP000183760"/>
    </source>
</evidence>
<dbReference type="EMBL" id="BJXR01000046">
    <property type="protein sequence ID" value="GEN11351.1"/>
    <property type="molecule type" value="Genomic_DNA"/>
</dbReference>
<protein>
    <recommendedName>
        <fullName evidence="5">DUF4166 domain-containing protein</fullName>
    </recommendedName>
</protein>
<reference evidence="2 3" key="1">
    <citation type="submission" date="2016-10" db="EMBL/GenBank/DDBJ databases">
        <authorList>
            <person name="Varghese N."/>
            <person name="Submissions S."/>
        </authorList>
    </citation>
    <scope>NUCLEOTIDE SEQUENCE [LARGE SCALE GENOMIC DNA]</scope>
    <source>
        <strain evidence="2 3">DSM 16525</strain>
    </source>
</reference>
<dbReference type="Proteomes" id="UP000183760">
    <property type="component" value="Unassembled WGS sequence"/>
</dbReference>
<gene>
    <name evidence="1" type="ORF">MFU01_63880</name>
    <name evidence="2" type="ORF">SAMN05443572_114199</name>
</gene>
<accession>A0A511TAZ7</accession>